<dbReference type="PROSITE" id="PS00211">
    <property type="entry name" value="ABC_TRANSPORTER_1"/>
    <property type="match status" value="1"/>
</dbReference>
<protein>
    <submittedName>
        <fullName evidence="4">ABC transporter related</fullName>
    </submittedName>
</protein>
<dbReference type="GO" id="GO:0005524">
    <property type="term" value="F:ATP binding"/>
    <property type="evidence" value="ECO:0007669"/>
    <property type="project" value="UniProtKB-KW"/>
</dbReference>
<dbReference type="Gene3D" id="3.40.50.300">
    <property type="entry name" value="P-loop containing nucleotide triphosphate hydrolases"/>
    <property type="match status" value="1"/>
</dbReference>
<evidence type="ECO:0000256" key="1">
    <source>
        <dbReference type="ARBA" id="ARBA00022741"/>
    </source>
</evidence>
<dbReference type="EMBL" id="CP001706">
    <property type="protein sequence ID" value="ACV08418.1"/>
    <property type="molecule type" value="Genomic_DNA"/>
</dbReference>
<organism evidence="4 5">
    <name type="scientific">Jonesia denitrificans (strain ATCC 14870 / DSM 20603 / BCRC 15368 / CIP 55.134 / JCM 11481 / NBRC 15587 / NCTC 10816 / Prevot 55134)</name>
    <name type="common">Listeria denitrificans</name>
    <dbReference type="NCBI Taxonomy" id="471856"/>
    <lineage>
        <taxon>Bacteria</taxon>
        <taxon>Bacillati</taxon>
        <taxon>Actinomycetota</taxon>
        <taxon>Actinomycetes</taxon>
        <taxon>Micrococcales</taxon>
        <taxon>Jonesiaceae</taxon>
        <taxon>Jonesia</taxon>
    </lineage>
</organism>
<reference evidence="4 5" key="1">
    <citation type="journal article" date="2009" name="Stand. Genomic Sci.">
        <title>Complete genome sequence of Jonesia denitrificans type strain (Prevot 55134).</title>
        <authorList>
            <person name="Pukall R."/>
            <person name="Gehrich-Schroter G."/>
            <person name="Lapidus A."/>
            <person name="Nolan M."/>
            <person name="Glavina Del Rio T."/>
            <person name="Lucas S."/>
            <person name="Chen F."/>
            <person name="Tice H."/>
            <person name="Pitluck S."/>
            <person name="Cheng J.F."/>
            <person name="Copeland A."/>
            <person name="Saunders E."/>
            <person name="Brettin T."/>
            <person name="Detter J.C."/>
            <person name="Bruce D."/>
            <person name="Goodwin L."/>
            <person name="Pati A."/>
            <person name="Ivanova N."/>
            <person name="Mavromatis K."/>
            <person name="Ovchinnikova G."/>
            <person name="Chen A."/>
            <person name="Palaniappan K."/>
            <person name="Land M."/>
            <person name="Hauser L."/>
            <person name="Chang Y.J."/>
            <person name="Jeffries C.D."/>
            <person name="Chain P."/>
            <person name="Goker M."/>
            <person name="Bristow J."/>
            <person name="Eisen J.A."/>
            <person name="Markowitz V."/>
            <person name="Hugenholtz P."/>
            <person name="Kyrpides N.C."/>
            <person name="Klenk H.P."/>
            <person name="Han C."/>
        </authorList>
    </citation>
    <scope>NUCLEOTIDE SEQUENCE [LARGE SCALE GENOMIC DNA]</scope>
    <source>
        <strain evidence="5">ATCC 14870 / DSM 20603 / BCRC 15368 / CIP 55.134 / JCM 11481 / NBRC 15587 / NCTC 10816 / Prevot 55134</strain>
    </source>
</reference>
<dbReference type="SMART" id="SM00382">
    <property type="entry name" value="AAA"/>
    <property type="match status" value="1"/>
</dbReference>
<evidence type="ECO:0000313" key="5">
    <source>
        <dbReference type="Proteomes" id="UP000000628"/>
    </source>
</evidence>
<proteinExistence type="predicted"/>
<evidence type="ECO:0000256" key="2">
    <source>
        <dbReference type="ARBA" id="ARBA00022840"/>
    </source>
</evidence>
<dbReference type="GO" id="GO:0005886">
    <property type="term" value="C:plasma membrane"/>
    <property type="evidence" value="ECO:0007669"/>
    <property type="project" value="TreeGrafter"/>
</dbReference>
<dbReference type="InterPro" id="IPR015854">
    <property type="entry name" value="ABC_transpr_LolD-like"/>
</dbReference>
<name>C7R1V0_JONDD</name>
<dbReference type="KEGG" id="jde:Jden_0755"/>
<keyword evidence="5" id="KW-1185">Reference proteome</keyword>
<dbReference type="HOGENOM" id="CLU_000604_1_22_11"/>
<dbReference type="SUPFAM" id="SSF52540">
    <property type="entry name" value="P-loop containing nucleoside triphosphate hydrolases"/>
    <property type="match status" value="1"/>
</dbReference>
<dbReference type="InterPro" id="IPR003593">
    <property type="entry name" value="AAA+_ATPase"/>
</dbReference>
<dbReference type="GO" id="GO:0016887">
    <property type="term" value="F:ATP hydrolysis activity"/>
    <property type="evidence" value="ECO:0007669"/>
    <property type="project" value="InterPro"/>
</dbReference>
<accession>C7R1V0</accession>
<dbReference type="PANTHER" id="PTHR24220">
    <property type="entry name" value="IMPORT ATP-BINDING PROTEIN"/>
    <property type="match status" value="1"/>
</dbReference>
<evidence type="ECO:0000313" key="4">
    <source>
        <dbReference type="EMBL" id="ACV08418.1"/>
    </source>
</evidence>
<dbReference type="InterPro" id="IPR017871">
    <property type="entry name" value="ABC_transporter-like_CS"/>
</dbReference>
<dbReference type="AlphaFoldDB" id="C7R1V0"/>
<keyword evidence="2" id="KW-0067">ATP-binding</keyword>
<dbReference type="GO" id="GO:0022857">
    <property type="term" value="F:transmembrane transporter activity"/>
    <property type="evidence" value="ECO:0007669"/>
    <property type="project" value="TreeGrafter"/>
</dbReference>
<evidence type="ECO:0000259" key="3">
    <source>
        <dbReference type="PROSITE" id="PS50893"/>
    </source>
</evidence>
<sequence length="232" mass="24772">MEEVLRVSELVCGYKKPLFDPISFSLEPGESIAITGKSGTGKTTVLNTVLGFMSPISGSVVIDGREIGGLPYQQLARLRSSVVGTVFQHGELLSEYSATDNVALARLLMKKRDSAAYETARKLVDSFQVEPTRMARDLSGGERQRVALARALINQPKLILADEPTGSLDPESRDDIVGRLIDVSRTHGTSLVIVTHDPVVAAIADKQLRLVPAVPQAGEIAGVGRLASGALK</sequence>
<dbReference type="PROSITE" id="PS50893">
    <property type="entry name" value="ABC_TRANSPORTER_2"/>
    <property type="match status" value="1"/>
</dbReference>
<dbReference type="eggNOG" id="COG1136">
    <property type="taxonomic scope" value="Bacteria"/>
</dbReference>
<dbReference type="STRING" id="471856.Jden_0755"/>
<dbReference type="Pfam" id="PF00005">
    <property type="entry name" value="ABC_tran"/>
    <property type="match status" value="1"/>
</dbReference>
<dbReference type="Proteomes" id="UP000000628">
    <property type="component" value="Chromosome"/>
</dbReference>
<dbReference type="RefSeq" id="WP_015771046.1">
    <property type="nucleotide sequence ID" value="NC_013174.1"/>
</dbReference>
<keyword evidence="1" id="KW-0547">Nucleotide-binding</keyword>
<dbReference type="InterPro" id="IPR003439">
    <property type="entry name" value="ABC_transporter-like_ATP-bd"/>
</dbReference>
<feature type="domain" description="ABC transporter" evidence="3">
    <location>
        <begin position="2"/>
        <end position="230"/>
    </location>
</feature>
<gene>
    <name evidence="4" type="ordered locus">Jden_0755</name>
</gene>
<dbReference type="InterPro" id="IPR027417">
    <property type="entry name" value="P-loop_NTPase"/>
</dbReference>